<feature type="transmembrane region" description="Helical" evidence="3">
    <location>
        <begin position="12"/>
        <end position="33"/>
    </location>
</feature>
<keyword evidence="6" id="KW-1185">Reference proteome</keyword>
<name>A0AAF0EJR6_9BASI</name>
<dbReference type="Proteomes" id="UP001213623">
    <property type="component" value="Chromosome 1"/>
</dbReference>
<dbReference type="PANTHER" id="PTHR12277:SF194">
    <property type="entry name" value="FI04476P"/>
    <property type="match status" value="1"/>
</dbReference>
<keyword evidence="3" id="KW-1133">Transmembrane helix</keyword>
<comment type="catalytic activity">
    <reaction evidence="2">
        <text>a monoacylglycerol + H2O = glycerol + a fatty acid + H(+)</text>
        <dbReference type="Rhea" id="RHEA:15245"/>
        <dbReference type="ChEBI" id="CHEBI:15377"/>
        <dbReference type="ChEBI" id="CHEBI:15378"/>
        <dbReference type="ChEBI" id="CHEBI:17408"/>
        <dbReference type="ChEBI" id="CHEBI:17754"/>
        <dbReference type="ChEBI" id="CHEBI:28868"/>
    </reaction>
</comment>
<reference evidence="5" key="1">
    <citation type="submission" date="2023-03" db="EMBL/GenBank/DDBJ databases">
        <title>Mating type loci evolution in Malassezia.</title>
        <authorList>
            <person name="Coelho M.A."/>
        </authorList>
    </citation>
    <scope>NUCLEOTIDE SEQUENCE</scope>
    <source>
        <strain evidence="5">CBS 9557</strain>
    </source>
</reference>
<protein>
    <submittedName>
        <fullName evidence="5">Acylglycerol lipase</fullName>
        <ecNumber evidence="5">3.1.1.23</ecNumber>
    </submittedName>
</protein>
<evidence type="ECO:0000313" key="6">
    <source>
        <dbReference type="Proteomes" id="UP001213623"/>
    </source>
</evidence>
<dbReference type="AlphaFoldDB" id="A0AAF0EJR6"/>
<dbReference type="GO" id="GO:0052651">
    <property type="term" value="P:monoacylglycerol catabolic process"/>
    <property type="evidence" value="ECO:0007669"/>
    <property type="project" value="TreeGrafter"/>
</dbReference>
<organism evidence="5 6">
    <name type="scientific">Malassezia nana</name>
    <dbReference type="NCBI Taxonomy" id="180528"/>
    <lineage>
        <taxon>Eukaryota</taxon>
        <taxon>Fungi</taxon>
        <taxon>Dikarya</taxon>
        <taxon>Basidiomycota</taxon>
        <taxon>Ustilaginomycotina</taxon>
        <taxon>Malasseziomycetes</taxon>
        <taxon>Malasseziales</taxon>
        <taxon>Malasseziaceae</taxon>
        <taxon>Malassezia</taxon>
    </lineage>
</organism>
<keyword evidence="5" id="KW-0378">Hydrolase</keyword>
<comment type="catalytic activity">
    <reaction evidence="1">
        <text>a diacylglycerol + H2O = a monoacylglycerol + a fatty acid + H(+)</text>
        <dbReference type="Rhea" id="RHEA:32731"/>
        <dbReference type="ChEBI" id="CHEBI:15377"/>
        <dbReference type="ChEBI" id="CHEBI:15378"/>
        <dbReference type="ChEBI" id="CHEBI:17408"/>
        <dbReference type="ChEBI" id="CHEBI:18035"/>
        <dbReference type="ChEBI" id="CHEBI:28868"/>
    </reaction>
</comment>
<sequence>MGACSYLIKAQLFVLLASVAYMAGCFLLGLPGAQRQYLFLHQVRFPPFAKYDQPHKHGLPLGSVRNFYLNSTDGNQIGTWHFLPQEVYQQHAREVNATHAQLPTDIFEEALRSYPTVIYLHGNGLNRAATFRRRICQQVSERMNVNIVAIDYRGYGDSSGVPSEKGVVDDAYAAVTYVRSHSLDETTSKRPSLTLMGQSLGTAIATQTALRLYREGIYLDSLVLLAAFKALRPMVIEFKLAGIVPMLGFLNYFPYKEEILDHFVHYEFDTMSALEEMVRGFTEDSPVLPPSILLMHASNDPVIPVYHAEDLYNMAEERTQAMTKMSSYHVWSSKVPDLGFVQAIMNKQALLPERRGRLPGTRFVLPRNAAFTYVRLEKGGHDHLLRNNVDALQLMLPQSMTGGDRPAY</sequence>
<evidence type="ECO:0000256" key="2">
    <source>
        <dbReference type="ARBA" id="ARBA00048461"/>
    </source>
</evidence>
<dbReference type="GO" id="GO:0004622">
    <property type="term" value="F:phosphatidylcholine lysophospholipase activity"/>
    <property type="evidence" value="ECO:0007669"/>
    <property type="project" value="TreeGrafter"/>
</dbReference>
<dbReference type="EC" id="3.1.1.23" evidence="5"/>
<feature type="domain" description="AB hydrolase-1" evidence="4">
    <location>
        <begin position="117"/>
        <end position="312"/>
    </location>
</feature>
<evidence type="ECO:0000313" key="5">
    <source>
        <dbReference type="EMBL" id="WFD25638.1"/>
    </source>
</evidence>
<accession>A0AAF0EJR6</accession>
<evidence type="ECO:0000256" key="1">
    <source>
        <dbReference type="ARBA" id="ARBA00047591"/>
    </source>
</evidence>
<dbReference type="GO" id="GO:0006660">
    <property type="term" value="P:phosphatidylserine catabolic process"/>
    <property type="evidence" value="ECO:0007669"/>
    <property type="project" value="TreeGrafter"/>
</dbReference>
<dbReference type="GO" id="GO:0047372">
    <property type="term" value="F:monoacylglycerol lipase activity"/>
    <property type="evidence" value="ECO:0007669"/>
    <property type="project" value="UniProtKB-EC"/>
</dbReference>
<keyword evidence="3" id="KW-0812">Transmembrane</keyword>
<dbReference type="InterPro" id="IPR000073">
    <property type="entry name" value="AB_hydrolase_1"/>
</dbReference>
<gene>
    <name evidence="5" type="ORF">MNAN1_000601</name>
</gene>
<dbReference type="InterPro" id="IPR029058">
    <property type="entry name" value="AB_hydrolase_fold"/>
</dbReference>
<dbReference type="SUPFAM" id="SSF53474">
    <property type="entry name" value="alpha/beta-Hydrolases"/>
    <property type="match status" value="1"/>
</dbReference>
<evidence type="ECO:0000256" key="3">
    <source>
        <dbReference type="SAM" id="Phobius"/>
    </source>
</evidence>
<proteinExistence type="predicted"/>
<dbReference type="GO" id="GO:0005789">
    <property type="term" value="C:endoplasmic reticulum membrane"/>
    <property type="evidence" value="ECO:0007669"/>
    <property type="project" value="TreeGrafter"/>
</dbReference>
<dbReference type="Pfam" id="PF12697">
    <property type="entry name" value="Abhydrolase_6"/>
    <property type="match status" value="1"/>
</dbReference>
<keyword evidence="3" id="KW-0472">Membrane</keyword>
<dbReference type="PANTHER" id="PTHR12277">
    <property type="entry name" value="ALPHA/BETA HYDROLASE DOMAIN-CONTAINING PROTEIN"/>
    <property type="match status" value="1"/>
</dbReference>
<evidence type="ECO:0000259" key="4">
    <source>
        <dbReference type="Pfam" id="PF12697"/>
    </source>
</evidence>
<dbReference type="EMBL" id="CP119892">
    <property type="protein sequence ID" value="WFD25638.1"/>
    <property type="molecule type" value="Genomic_DNA"/>
</dbReference>
<dbReference type="Gene3D" id="3.40.50.1820">
    <property type="entry name" value="alpha/beta hydrolase"/>
    <property type="match status" value="1"/>
</dbReference>